<evidence type="ECO:0000256" key="5">
    <source>
        <dbReference type="PROSITE-ProRule" id="PRU00278"/>
    </source>
</evidence>
<reference evidence="8 9" key="1">
    <citation type="submission" date="2019-07" db="EMBL/GenBank/DDBJ databases">
        <title>Shewanella sp. YLB-06 whole genomic sequence.</title>
        <authorList>
            <person name="Yu L."/>
        </authorList>
    </citation>
    <scope>NUCLEOTIDE SEQUENCE [LARGE SCALE GENOMIC DNA]</scope>
    <source>
        <strain evidence="8 9">YLB-06</strain>
    </source>
</reference>
<proteinExistence type="inferred from homology"/>
<keyword evidence="4 5" id="KW-0697">Rotamase</keyword>
<evidence type="ECO:0000256" key="4">
    <source>
        <dbReference type="ARBA" id="ARBA00023110"/>
    </source>
</evidence>
<comment type="catalytic activity">
    <reaction evidence="1">
        <text>[protein]-peptidylproline (omega=180) = [protein]-peptidylproline (omega=0)</text>
        <dbReference type="Rhea" id="RHEA:16237"/>
        <dbReference type="Rhea" id="RHEA-COMP:10747"/>
        <dbReference type="Rhea" id="RHEA-COMP:10748"/>
        <dbReference type="ChEBI" id="CHEBI:83833"/>
        <dbReference type="ChEBI" id="CHEBI:83834"/>
        <dbReference type="EC" id="5.2.1.8"/>
    </reaction>
</comment>
<keyword evidence="5 8" id="KW-0413">Isomerase</keyword>
<keyword evidence="6" id="KW-0812">Transmembrane</keyword>
<dbReference type="PROSITE" id="PS50198">
    <property type="entry name" value="PPIC_PPIASE_2"/>
    <property type="match status" value="1"/>
</dbReference>
<dbReference type="InterPro" id="IPR050245">
    <property type="entry name" value="PrsA_foldase"/>
</dbReference>
<dbReference type="InterPro" id="IPR000297">
    <property type="entry name" value="PPIase_PpiC"/>
</dbReference>
<dbReference type="EC" id="5.2.1.8" evidence="3"/>
<dbReference type="Pfam" id="PF13145">
    <property type="entry name" value="Rotamase_2"/>
    <property type="match status" value="1"/>
</dbReference>
<evidence type="ECO:0000256" key="2">
    <source>
        <dbReference type="ARBA" id="ARBA00007656"/>
    </source>
</evidence>
<sequence>MPLVFRQFIRDPFAHFILIGAALFGLYALVNDEELAPNRIIISEADIQRTANQWQQKWHRPPSESELLKVIERQIREEIYYREALALGLGQEDPIIRRRLAEKMEFIANDLLVPSDPSDEELAAYLAANPDKFVSPVRLSFSHIFYSADNVNSASQSNQETLLTHLNQSAEPKAYSGLGDSFNGKQHYEQIADYQIARIFGRRFEEQLIALPVGQWLGPIESGYGQHLVRIDDRIDAKLPPLTDIHDKVLPYWLAQQQERSNDSLYAKLKENYQIVIMMKPSQILEASLTSESQGLDGSPETVQ</sequence>
<dbReference type="Proteomes" id="UP000315947">
    <property type="component" value="Chromosome"/>
</dbReference>
<dbReference type="SUPFAM" id="SSF54534">
    <property type="entry name" value="FKBP-like"/>
    <property type="match status" value="1"/>
</dbReference>
<keyword evidence="6" id="KW-0472">Membrane</keyword>
<comment type="similarity">
    <text evidence="2">Belongs to the PpiC/parvulin rotamase family.</text>
</comment>
<protein>
    <recommendedName>
        <fullName evidence="3">peptidylprolyl isomerase</fullName>
        <ecNumber evidence="3">5.2.1.8</ecNumber>
    </recommendedName>
</protein>
<keyword evidence="6" id="KW-1133">Transmembrane helix</keyword>
<gene>
    <name evidence="8" type="ORF">FM037_07930</name>
</gene>
<feature type="domain" description="PpiC" evidence="7">
    <location>
        <begin position="136"/>
        <end position="233"/>
    </location>
</feature>
<feature type="transmembrane region" description="Helical" evidence="6">
    <location>
        <begin position="12"/>
        <end position="30"/>
    </location>
</feature>
<keyword evidence="9" id="KW-1185">Reference proteome</keyword>
<evidence type="ECO:0000256" key="1">
    <source>
        <dbReference type="ARBA" id="ARBA00000971"/>
    </source>
</evidence>
<evidence type="ECO:0000259" key="7">
    <source>
        <dbReference type="PROSITE" id="PS50198"/>
    </source>
</evidence>
<evidence type="ECO:0000313" key="9">
    <source>
        <dbReference type="Proteomes" id="UP000315947"/>
    </source>
</evidence>
<evidence type="ECO:0000256" key="6">
    <source>
        <dbReference type="SAM" id="Phobius"/>
    </source>
</evidence>
<dbReference type="RefSeq" id="WP_144045547.1">
    <property type="nucleotide sequence ID" value="NZ_CP041614.1"/>
</dbReference>
<dbReference type="EMBL" id="CP041614">
    <property type="protein sequence ID" value="QDO83166.1"/>
    <property type="molecule type" value="Genomic_DNA"/>
</dbReference>
<accession>A0ABX5X1L9</accession>
<dbReference type="PANTHER" id="PTHR47245">
    <property type="entry name" value="PEPTIDYLPROLYL ISOMERASE"/>
    <property type="match status" value="1"/>
</dbReference>
<evidence type="ECO:0000313" key="8">
    <source>
        <dbReference type="EMBL" id="QDO83166.1"/>
    </source>
</evidence>
<dbReference type="GO" id="GO:0016853">
    <property type="term" value="F:isomerase activity"/>
    <property type="evidence" value="ECO:0007669"/>
    <property type="project" value="UniProtKB-KW"/>
</dbReference>
<name>A0ABX5X1L9_9GAMM</name>
<evidence type="ECO:0000256" key="3">
    <source>
        <dbReference type="ARBA" id="ARBA00013194"/>
    </source>
</evidence>
<organism evidence="8 9">
    <name type="scientific">Shewanella psychropiezotolerans</name>
    <dbReference type="NCBI Taxonomy" id="2593655"/>
    <lineage>
        <taxon>Bacteria</taxon>
        <taxon>Pseudomonadati</taxon>
        <taxon>Pseudomonadota</taxon>
        <taxon>Gammaproteobacteria</taxon>
        <taxon>Alteromonadales</taxon>
        <taxon>Shewanellaceae</taxon>
        <taxon>Shewanella</taxon>
    </lineage>
</organism>
<dbReference type="PANTHER" id="PTHR47245:SF2">
    <property type="entry name" value="PEPTIDYL-PROLYL CIS-TRANS ISOMERASE HP_0175-RELATED"/>
    <property type="match status" value="1"/>
</dbReference>